<feature type="transmembrane region" description="Helical" evidence="8">
    <location>
        <begin position="63"/>
        <end position="81"/>
    </location>
</feature>
<evidence type="ECO:0000313" key="10">
    <source>
        <dbReference type="Proteomes" id="UP001153555"/>
    </source>
</evidence>
<keyword evidence="5 8" id="KW-0472">Membrane</keyword>
<name>A0A9N7RHM4_STRHE</name>
<dbReference type="GO" id="GO:0006857">
    <property type="term" value="P:oligopeptide transport"/>
    <property type="evidence" value="ECO:0007669"/>
    <property type="project" value="InterPro"/>
</dbReference>
<dbReference type="PANTHER" id="PTHR11654">
    <property type="entry name" value="OLIGOPEPTIDE TRANSPORTER-RELATED"/>
    <property type="match status" value="1"/>
</dbReference>
<proteinExistence type="inferred from homology"/>
<comment type="similarity">
    <text evidence="2 7">Belongs to the major facilitator superfamily. Proton-dependent oligopeptide transporter (POT/PTR) (TC 2.A.17) family.</text>
</comment>
<comment type="similarity">
    <text evidence="6">Belongs to the major facilitator superfamily. Phosphate:H(+) symporter (TC 2.A.1.9) family.</text>
</comment>
<evidence type="ECO:0000256" key="3">
    <source>
        <dbReference type="ARBA" id="ARBA00022692"/>
    </source>
</evidence>
<sequence>MQAPFRNAEMEPKQQQRKGGRRAASFVFVMAALETLTFSSNAVSLFNYFHGYMNFSLTKSANALTNYMGTAFLLSLFGGPISDTYISRFKTCLVFGTIQAMGYALLAVQAHLKQLRPFPCKDVQTNQCEAASTNQEAMLFTSLYLVALGNGGVKAALPSLGADQFDSRDPKEAPCLSSYFNWYYFFVNIGAILGLTFIVWINTNTGWDWAFAVCAMAIVMGVLALSMGRCWYRHNVPQGSPITRILQVFVVAFKNRNMPLPENEEELHEVGDKEAEHTEILLRTDQFRLLDRAAILKHGADTTTAWNTCTITQVEETKILVRMIPLILTTFFMNICLAQLQTFSIQQSNTTNRRIGNFEIPPSSVGVIPLLFVFLLIPLYDRTFVPLARKITTNPNGITQLQRIGAGLALSALSMGVAGLVEVRRKGLGLGQQRMTVFWLLIQYAVFGVAEVFVLVGLLDFFYTESSSRMKSLGTAISWCSYAFGYYGSSVAVSVVNRASGGWLANADLNKDRLEYFYWLLAGLSTLNLGVYLLCASWYRYNKLKLEVVRPRDSC</sequence>
<protein>
    <submittedName>
        <fullName evidence="9">Protein NRT1/ PTR FAMILY 4.3</fullName>
    </submittedName>
</protein>
<dbReference type="PROSITE" id="PS01023">
    <property type="entry name" value="PTR2_2"/>
    <property type="match status" value="1"/>
</dbReference>
<evidence type="ECO:0000256" key="8">
    <source>
        <dbReference type="SAM" id="Phobius"/>
    </source>
</evidence>
<evidence type="ECO:0000256" key="6">
    <source>
        <dbReference type="ARBA" id="ARBA00044504"/>
    </source>
</evidence>
<feature type="transmembrane region" description="Helical" evidence="8">
    <location>
        <begin position="476"/>
        <end position="496"/>
    </location>
</feature>
<evidence type="ECO:0000256" key="4">
    <source>
        <dbReference type="ARBA" id="ARBA00022989"/>
    </source>
</evidence>
<comment type="caution">
    <text evidence="9">The sequence shown here is derived from an EMBL/GenBank/DDBJ whole genome shotgun (WGS) entry which is preliminary data.</text>
</comment>
<evidence type="ECO:0000256" key="2">
    <source>
        <dbReference type="ARBA" id="ARBA00005982"/>
    </source>
</evidence>
<accession>A0A9N7RHM4</accession>
<evidence type="ECO:0000313" key="9">
    <source>
        <dbReference type="EMBL" id="CAA0830261.1"/>
    </source>
</evidence>
<dbReference type="InterPro" id="IPR000109">
    <property type="entry name" value="POT_fam"/>
</dbReference>
<dbReference type="GO" id="GO:0022857">
    <property type="term" value="F:transmembrane transporter activity"/>
    <property type="evidence" value="ECO:0007669"/>
    <property type="project" value="InterPro"/>
</dbReference>
<feature type="transmembrane region" description="Helical" evidence="8">
    <location>
        <begin position="516"/>
        <end position="535"/>
    </location>
</feature>
<dbReference type="Proteomes" id="UP001153555">
    <property type="component" value="Unassembled WGS sequence"/>
</dbReference>
<evidence type="ECO:0000256" key="1">
    <source>
        <dbReference type="ARBA" id="ARBA00004141"/>
    </source>
</evidence>
<evidence type="ECO:0000256" key="5">
    <source>
        <dbReference type="ARBA" id="ARBA00023136"/>
    </source>
</evidence>
<keyword evidence="3 7" id="KW-0812">Transmembrane</keyword>
<dbReference type="SUPFAM" id="SSF103473">
    <property type="entry name" value="MFS general substrate transporter"/>
    <property type="match status" value="1"/>
</dbReference>
<feature type="transmembrane region" description="Helical" evidence="8">
    <location>
        <begin position="360"/>
        <end position="380"/>
    </location>
</feature>
<keyword evidence="10" id="KW-1185">Reference proteome</keyword>
<feature type="transmembrane region" description="Helical" evidence="8">
    <location>
        <begin position="182"/>
        <end position="201"/>
    </location>
</feature>
<dbReference type="OrthoDB" id="8904098at2759"/>
<feature type="transmembrane region" description="Helical" evidence="8">
    <location>
        <begin position="319"/>
        <end position="340"/>
    </location>
</feature>
<feature type="transmembrane region" description="Helical" evidence="8">
    <location>
        <begin position="441"/>
        <end position="464"/>
    </location>
</feature>
<keyword evidence="7" id="KW-0813">Transport</keyword>
<feature type="transmembrane region" description="Helical" evidence="8">
    <location>
        <begin position="207"/>
        <end position="225"/>
    </location>
</feature>
<reference evidence="9" key="1">
    <citation type="submission" date="2019-12" db="EMBL/GenBank/DDBJ databases">
        <authorList>
            <person name="Scholes J."/>
        </authorList>
    </citation>
    <scope>NUCLEOTIDE SEQUENCE</scope>
</reference>
<dbReference type="EMBL" id="CACSLK010027816">
    <property type="protein sequence ID" value="CAA0830261.1"/>
    <property type="molecule type" value="Genomic_DNA"/>
</dbReference>
<dbReference type="Pfam" id="PF00854">
    <property type="entry name" value="PTR2"/>
    <property type="match status" value="1"/>
</dbReference>
<feature type="transmembrane region" description="Helical" evidence="8">
    <location>
        <begin position="23"/>
        <end position="43"/>
    </location>
</feature>
<dbReference type="AlphaFoldDB" id="A0A9N7RHM4"/>
<dbReference type="InterPro" id="IPR018456">
    <property type="entry name" value="PTR2_symporter_CS"/>
</dbReference>
<organism evidence="9 10">
    <name type="scientific">Striga hermonthica</name>
    <name type="common">Purple witchweed</name>
    <name type="synonym">Buchnera hermonthica</name>
    <dbReference type="NCBI Taxonomy" id="68872"/>
    <lineage>
        <taxon>Eukaryota</taxon>
        <taxon>Viridiplantae</taxon>
        <taxon>Streptophyta</taxon>
        <taxon>Embryophyta</taxon>
        <taxon>Tracheophyta</taxon>
        <taxon>Spermatophyta</taxon>
        <taxon>Magnoliopsida</taxon>
        <taxon>eudicotyledons</taxon>
        <taxon>Gunneridae</taxon>
        <taxon>Pentapetalae</taxon>
        <taxon>asterids</taxon>
        <taxon>lamiids</taxon>
        <taxon>Lamiales</taxon>
        <taxon>Orobanchaceae</taxon>
        <taxon>Buchnereae</taxon>
        <taxon>Striga</taxon>
    </lineage>
</organism>
<evidence type="ECO:0000256" key="7">
    <source>
        <dbReference type="RuleBase" id="RU003755"/>
    </source>
</evidence>
<gene>
    <name evidence="9" type="ORF">SHERM_25701</name>
</gene>
<dbReference type="Gene3D" id="1.20.1250.20">
    <property type="entry name" value="MFS general substrate transporter like domains"/>
    <property type="match status" value="1"/>
</dbReference>
<comment type="subcellular location">
    <subcellularLocation>
        <location evidence="1 7">Membrane</location>
        <topology evidence="1 7">Multi-pass membrane protein</topology>
    </subcellularLocation>
</comment>
<keyword evidence="4 8" id="KW-1133">Transmembrane helix</keyword>
<dbReference type="InterPro" id="IPR036259">
    <property type="entry name" value="MFS_trans_sf"/>
</dbReference>
<dbReference type="GO" id="GO:0016020">
    <property type="term" value="C:membrane"/>
    <property type="evidence" value="ECO:0007669"/>
    <property type="project" value="UniProtKB-SubCell"/>
</dbReference>